<evidence type="ECO:0000313" key="2">
    <source>
        <dbReference type="EMBL" id="MBX8632764.1"/>
    </source>
</evidence>
<dbReference type="Proteomes" id="UP000716004">
    <property type="component" value="Unassembled WGS sequence"/>
</dbReference>
<feature type="coiled-coil region" evidence="1">
    <location>
        <begin position="48"/>
        <end position="82"/>
    </location>
</feature>
<evidence type="ECO:0000256" key="1">
    <source>
        <dbReference type="SAM" id="Coils"/>
    </source>
</evidence>
<keyword evidence="1" id="KW-0175">Coiled coil</keyword>
<organism evidence="2 3">
    <name type="scientific">Candidatus Sysuiplasma superficiale</name>
    <dbReference type="NCBI Taxonomy" id="2823368"/>
    <lineage>
        <taxon>Archaea</taxon>
        <taxon>Methanobacteriati</taxon>
        <taxon>Thermoplasmatota</taxon>
        <taxon>Thermoplasmata</taxon>
        <taxon>Candidatus Sysuiplasmatales</taxon>
        <taxon>Candidatus Sysuiplasmataceae</taxon>
        <taxon>Candidatus Sysuiplasma</taxon>
    </lineage>
</organism>
<sequence length="88" mass="10287">MKRVYAAVPALNELRSSGGRIRTREERLERLSARKLTLIREMQRDGKSKAVERRIRATDRQIVRVREELASLKLRSAQLKMELGRVTK</sequence>
<reference evidence="2" key="1">
    <citation type="submission" date="2021-04" db="EMBL/GenBank/DDBJ databases">
        <title>Genomic insights into ecological role and evolution of a novel Thermoplasmata order Candidatus Sysuiplasmatales.</title>
        <authorList>
            <person name="Yuan Y."/>
        </authorList>
    </citation>
    <scope>NUCLEOTIDE SEQUENCE</scope>
    <source>
        <strain evidence="2">YP2-bin.285</strain>
    </source>
</reference>
<proteinExistence type="predicted"/>
<comment type="caution">
    <text evidence="2">The sequence shown here is derived from an EMBL/GenBank/DDBJ whole genome shotgun (WGS) entry which is preliminary data.</text>
</comment>
<name>A0A8J7YM94_9ARCH</name>
<protein>
    <submittedName>
        <fullName evidence="2">Uncharacterized protein</fullName>
    </submittedName>
</protein>
<accession>A0A8J7YM94</accession>
<gene>
    <name evidence="2" type="ORF">J9259_09685</name>
</gene>
<dbReference type="EMBL" id="JAGVSJ010000064">
    <property type="protein sequence ID" value="MBX8632764.1"/>
    <property type="molecule type" value="Genomic_DNA"/>
</dbReference>
<dbReference type="AlphaFoldDB" id="A0A8J7YM94"/>
<evidence type="ECO:0000313" key="3">
    <source>
        <dbReference type="Proteomes" id="UP000716004"/>
    </source>
</evidence>